<dbReference type="PANTHER" id="PTHR36305">
    <property type="entry name" value="PHOSPHATIDYLGLYCEROPHOSPHATASE A"/>
    <property type="match status" value="1"/>
</dbReference>
<dbReference type="EMBL" id="AEIG01000103">
    <property type="protein sequence ID" value="EGG28488.1"/>
    <property type="molecule type" value="Genomic_DNA"/>
</dbReference>
<dbReference type="PANTHER" id="PTHR36305:SF1">
    <property type="entry name" value="PHOSPHATIDYLGLYCEROPHOSPHATASE A"/>
    <property type="match status" value="1"/>
</dbReference>
<comment type="function">
    <text evidence="1">Lipid phosphatase which dephosphorylates phosphatidylglycerophosphate (PGP) to phosphatidylglycerol (PG).</text>
</comment>
<evidence type="ECO:0000313" key="3">
    <source>
        <dbReference type="Proteomes" id="UP000005615"/>
    </source>
</evidence>
<dbReference type="InterPro" id="IPR007686">
    <property type="entry name" value="YutG/PgpA"/>
</dbReference>
<dbReference type="RefSeq" id="WP_009577052.1">
    <property type="nucleotide sequence ID" value="NZ_AEIG01000103.1"/>
</dbReference>
<dbReference type="GO" id="GO:0009395">
    <property type="term" value="P:phospholipid catabolic process"/>
    <property type="evidence" value="ECO:0007669"/>
    <property type="project" value="UniProtKB-KW"/>
</dbReference>
<keyword evidence="1" id="KW-0472">Membrane</keyword>
<comment type="pathway">
    <text evidence="1">Phospholipid metabolism; phosphatidylglycerol biosynthesis; phosphatidylglycerol from CDP-diacylglycerol: step 2/2.</text>
</comment>
<protein>
    <recommendedName>
        <fullName evidence="1">Phosphatidylglycerophosphatase A</fullName>
        <ecNumber evidence="1">3.1.3.27</ecNumber>
    </recommendedName>
    <alternativeName>
        <fullName evidence="1">Phosphatidylglycerolphosphate phosphatase A</fullName>
    </alternativeName>
</protein>
<dbReference type="InterPro" id="IPR026037">
    <property type="entry name" value="PgpA"/>
</dbReference>
<keyword evidence="1" id="KW-0460">Magnesium</keyword>
<dbReference type="GO" id="GO:0008962">
    <property type="term" value="F:phosphatidylglycerophosphatase activity"/>
    <property type="evidence" value="ECO:0007669"/>
    <property type="project" value="UniProtKB-EC"/>
</dbReference>
<comment type="cofactor">
    <cofactor evidence="1">
        <name>Mg(2+)</name>
        <dbReference type="ChEBI" id="CHEBI:18420"/>
    </cofactor>
</comment>
<dbReference type="GO" id="GO:0006655">
    <property type="term" value="P:phosphatidylglycerol biosynthetic process"/>
    <property type="evidence" value="ECO:0007669"/>
    <property type="project" value="UniProtKB-UniPathway"/>
</dbReference>
<dbReference type="GO" id="GO:0046872">
    <property type="term" value="F:metal ion binding"/>
    <property type="evidence" value="ECO:0007669"/>
    <property type="project" value="UniProtKB-KW"/>
</dbReference>
<keyword evidence="1" id="KW-0479">Metal-binding</keyword>
<dbReference type="EC" id="3.1.3.27" evidence="1"/>
<dbReference type="eggNOG" id="COG1267">
    <property type="taxonomic scope" value="Bacteria"/>
</dbReference>
<dbReference type="InterPro" id="IPR036681">
    <property type="entry name" value="PgpA-like_sf"/>
</dbReference>
<accession>F3L5C7</accession>
<dbReference type="UniPathway" id="UPA00084">
    <property type="reaction ID" value="UER00504"/>
</dbReference>
<comment type="caution">
    <text evidence="2">The sequence shown here is derived from an EMBL/GenBank/DDBJ whole genome shotgun (WGS) entry which is preliminary data.</text>
</comment>
<proteinExistence type="predicted"/>
<comment type="subcellular location">
    <subcellularLocation>
        <location evidence="1">Cell inner membrane</location>
        <topology evidence="1">Multi-pass membrane protein</topology>
    </subcellularLocation>
</comment>
<dbReference type="Pfam" id="PF04608">
    <property type="entry name" value="PgpA"/>
    <property type="match status" value="1"/>
</dbReference>
<dbReference type="SUPFAM" id="SSF101307">
    <property type="entry name" value="YutG-like"/>
    <property type="match status" value="1"/>
</dbReference>
<keyword evidence="3" id="KW-1185">Reference proteome</keyword>
<dbReference type="PIRSF" id="PIRSF006162">
    <property type="entry name" value="PgpA"/>
    <property type="match status" value="1"/>
</dbReference>
<dbReference type="Proteomes" id="UP000005615">
    <property type="component" value="Unassembled WGS sequence"/>
</dbReference>
<dbReference type="CDD" id="cd06971">
    <property type="entry name" value="PgpA"/>
    <property type="match status" value="1"/>
</dbReference>
<dbReference type="AlphaFoldDB" id="F3L5C7"/>
<keyword evidence="1" id="KW-0443">Lipid metabolism</keyword>
<reference evidence="2 3" key="1">
    <citation type="journal article" date="2011" name="J. Bacteriol.">
        <title>Genome sequence of strain IMCC3088, a proteorhodopsin-containing marine bacterium belonging to the OM60/NOR5 clade.</title>
        <authorList>
            <person name="Jang Y."/>
            <person name="Oh H.M."/>
            <person name="Kang I."/>
            <person name="Lee K."/>
            <person name="Yang S.J."/>
            <person name="Cho J.C."/>
        </authorList>
    </citation>
    <scope>NUCLEOTIDE SEQUENCE [LARGE SCALE GENOMIC DNA]</scope>
    <source>
        <strain evidence="2 3">IMCC3088</strain>
    </source>
</reference>
<sequence length="159" mass="17105">MSFKPTLQFTLENPWHFIALGFGSGLSRWAPGTAGTLAAMPLAIGITYLPLWLSGLVILATLVIGTHACTIASSAMGEHDNGSIVIDEFAGVFITVWLLPAEPLWWIAGFLVFRLIDIAKPWPINWLDKQVKGGWGIMLDDVVAGAMSATALLLAANWS</sequence>
<keyword evidence="1" id="KW-1208">Phospholipid metabolism</keyword>
<organism evidence="2 3">
    <name type="scientific">Aequoribacter fuscus</name>
    <dbReference type="NCBI Taxonomy" id="2518989"/>
    <lineage>
        <taxon>Bacteria</taxon>
        <taxon>Pseudomonadati</taxon>
        <taxon>Pseudomonadota</taxon>
        <taxon>Gammaproteobacteria</taxon>
        <taxon>Cellvibrionales</taxon>
        <taxon>Halieaceae</taxon>
        <taxon>Aequoribacter</taxon>
    </lineage>
</organism>
<dbReference type="OrthoDB" id="9804091at2"/>
<keyword evidence="1" id="KW-0997">Cell inner membrane</keyword>
<evidence type="ECO:0000313" key="2">
    <source>
        <dbReference type="EMBL" id="EGG28488.1"/>
    </source>
</evidence>
<keyword evidence="1" id="KW-0442">Lipid degradation</keyword>
<dbReference type="GO" id="GO:0005886">
    <property type="term" value="C:plasma membrane"/>
    <property type="evidence" value="ECO:0007669"/>
    <property type="project" value="UniProtKB-SubCell"/>
</dbReference>
<gene>
    <name evidence="2" type="ORF">IMCC3088_58</name>
</gene>
<keyword evidence="1" id="KW-0812">Transmembrane</keyword>
<dbReference type="STRING" id="2518989.IMCC3088_58"/>
<comment type="catalytic activity">
    <reaction evidence="1">
        <text>a 1,2-diacyl-sn-glycero-3-phospho-(1'-sn-glycero-3'-phosphate) + H2O = a 1,2-diacyl-sn-glycero-3-phospho-(1'-sn-glycerol) + phosphate</text>
        <dbReference type="Rhea" id="RHEA:33751"/>
        <dbReference type="ChEBI" id="CHEBI:15377"/>
        <dbReference type="ChEBI" id="CHEBI:43474"/>
        <dbReference type="ChEBI" id="CHEBI:60110"/>
        <dbReference type="ChEBI" id="CHEBI:64716"/>
        <dbReference type="EC" id="3.1.3.27"/>
    </reaction>
</comment>
<keyword evidence="1" id="KW-1003">Cell membrane</keyword>
<evidence type="ECO:0000256" key="1">
    <source>
        <dbReference type="PIRNR" id="PIRNR006162"/>
    </source>
</evidence>
<name>F3L5C7_9GAMM</name>
<keyword evidence="1" id="KW-0595">Phospholipid degradation</keyword>
<keyword evidence="1" id="KW-0378">Hydrolase</keyword>